<dbReference type="PANTHER" id="PTHR16675">
    <property type="entry name" value="MHC CLASS I-RELATED"/>
    <property type="match status" value="1"/>
</dbReference>
<dbReference type="Gene3D" id="3.30.500.10">
    <property type="entry name" value="MHC class I-like antigen recognition-like"/>
    <property type="match status" value="1"/>
</dbReference>
<comment type="similarity">
    <text evidence="3">Belongs to the MHC class I family.</text>
</comment>
<evidence type="ECO:0000256" key="2">
    <source>
        <dbReference type="ARBA" id="ARBA00004167"/>
    </source>
</evidence>
<dbReference type="InterPro" id="IPR050208">
    <property type="entry name" value="MHC_class-I_related"/>
</dbReference>
<sequence>MSRPGLGEPRFISVGYVDDTQFVRFDSDAPNPRMEPRAQWMEQEGREYWDEQTLIYKDNAQIFRVSLQNTRGYYNQSESDPPKTHVTHYPISDSDVILRPAGDWTFQKLVAVVVPPGEEQRYTCHVRHEGLQEPVDLRWEPPPLIMDIVAGLVLLWLLCWLEL</sequence>
<dbReference type="GO" id="GO:0042605">
    <property type="term" value="F:peptide antigen binding"/>
    <property type="evidence" value="ECO:0007669"/>
    <property type="project" value="TreeGrafter"/>
</dbReference>
<dbReference type="Proteomes" id="UP000386466">
    <property type="component" value="Unassembled WGS sequence"/>
</dbReference>
<keyword evidence="11" id="KW-1185">Reference proteome</keyword>
<dbReference type="InterPro" id="IPR013783">
    <property type="entry name" value="Ig-like_fold"/>
</dbReference>
<dbReference type="GO" id="GO:0002486">
    <property type="term" value="P:antigen processing and presentation of endogenous peptide antigen via MHC class I via ER pathway, TAP-independent"/>
    <property type="evidence" value="ECO:0007669"/>
    <property type="project" value="TreeGrafter"/>
</dbReference>
<dbReference type="InterPro" id="IPR037055">
    <property type="entry name" value="MHC_I-like_Ag-recog_sf"/>
</dbReference>
<dbReference type="InterPro" id="IPR003597">
    <property type="entry name" value="Ig_C1-set"/>
</dbReference>
<dbReference type="PROSITE" id="PS00290">
    <property type="entry name" value="IG_MHC"/>
    <property type="match status" value="1"/>
</dbReference>
<dbReference type="InterPro" id="IPR011162">
    <property type="entry name" value="MHC_I/II-like_Ag-recog"/>
</dbReference>
<keyword evidence="7" id="KW-0325">Glycoprotein</keyword>
<accession>A0A485PQ33</accession>
<dbReference type="EMBL" id="CAAGRJ010038052">
    <property type="protein sequence ID" value="VFV45756.1"/>
    <property type="molecule type" value="Genomic_DNA"/>
</dbReference>
<dbReference type="InterPro" id="IPR011161">
    <property type="entry name" value="MHC_I-like_Ag-recog"/>
</dbReference>
<evidence type="ECO:0000259" key="9">
    <source>
        <dbReference type="Pfam" id="PF07654"/>
    </source>
</evidence>
<dbReference type="GO" id="GO:0009897">
    <property type="term" value="C:external side of plasma membrane"/>
    <property type="evidence" value="ECO:0007669"/>
    <property type="project" value="TreeGrafter"/>
</dbReference>
<dbReference type="GO" id="GO:0005102">
    <property type="term" value="F:signaling receptor binding"/>
    <property type="evidence" value="ECO:0007669"/>
    <property type="project" value="TreeGrafter"/>
</dbReference>
<feature type="domain" description="MHC class I-like antigen recognition-like" evidence="8">
    <location>
        <begin position="1"/>
        <end position="79"/>
    </location>
</feature>
<dbReference type="Gene3D" id="2.60.40.10">
    <property type="entry name" value="Immunoglobulins"/>
    <property type="match status" value="1"/>
</dbReference>
<dbReference type="GO" id="GO:0002476">
    <property type="term" value="P:antigen processing and presentation of endogenous peptide antigen via MHC class Ib"/>
    <property type="evidence" value="ECO:0007669"/>
    <property type="project" value="TreeGrafter"/>
</dbReference>
<organism evidence="10 11">
    <name type="scientific">Lynx pardinus</name>
    <name type="common">Iberian lynx</name>
    <name type="synonym">Felis pardina</name>
    <dbReference type="NCBI Taxonomy" id="191816"/>
    <lineage>
        <taxon>Eukaryota</taxon>
        <taxon>Metazoa</taxon>
        <taxon>Chordata</taxon>
        <taxon>Craniata</taxon>
        <taxon>Vertebrata</taxon>
        <taxon>Euteleostomi</taxon>
        <taxon>Mammalia</taxon>
        <taxon>Eutheria</taxon>
        <taxon>Laurasiatheria</taxon>
        <taxon>Carnivora</taxon>
        <taxon>Feliformia</taxon>
        <taxon>Felidae</taxon>
        <taxon>Felinae</taxon>
        <taxon>Lynx</taxon>
    </lineage>
</organism>
<evidence type="ECO:0000313" key="11">
    <source>
        <dbReference type="Proteomes" id="UP000386466"/>
    </source>
</evidence>
<evidence type="ECO:0000256" key="7">
    <source>
        <dbReference type="ARBA" id="ARBA00023180"/>
    </source>
</evidence>
<dbReference type="GO" id="GO:0098553">
    <property type="term" value="C:lumenal side of endoplasmic reticulum membrane"/>
    <property type="evidence" value="ECO:0007669"/>
    <property type="project" value="UniProtKB-ARBA"/>
</dbReference>
<evidence type="ECO:0000256" key="6">
    <source>
        <dbReference type="ARBA" id="ARBA00023136"/>
    </source>
</evidence>
<evidence type="ECO:0000259" key="8">
    <source>
        <dbReference type="Pfam" id="PF00129"/>
    </source>
</evidence>
<dbReference type="GO" id="GO:0005615">
    <property type="term" value="C:extracellular space"/>
    <property type="evidence" value="ECO:0007669"/>
    <property type="project" value="TreeGrafter"/>
</dbReference>
<keyword evidence="5" id="KW-0391">Immunity</keyword>
<evidence type="ECO:0000256" key="5">
    <source>
        <dbReference type="ARBA" id="ARBA00022859"/>
    </source>
</evidence>
<proteinExistence type="inferred from homology"/>
<dbReference type="SUPFAM" id="SSF54452">
    <property type="entry name" value="MHC antigen-recognition domain"/>
    <property type="match status" value="1"/>
</dbReference>
<dbReference type="FunFam" id="3.30.500.10:FF:000013">
    <property type="entry name" value="Histocompatibility 2, blastocyst"/>
    <property type="match status" value="1"/>
</dbReference>
<evidence type="ECO:0000256" key="1">
    <source>
        <dbReference type="ARBA" id="ARBA00002297"/>
    </source>
</evidence>
<dbReference type="AlphaFoldDB" id="A0A485PQ33"/>
<evidence type="ECO:0000256" key="4">
    <source>
        <dbReference type="ARBA" id="ARBA00022451"/>
    </source>
</evidence>
<dbReference type="Pfam" id="PF00129">
    <property type="entry name" value="MHC_I"/>
    <property type="match status" value="1"/>
</dbReference>
<dbReference type="InterPro" id="IPR036179">
    <property type="entry name" value="Ig-like_dom_sf"/>
</dbReference>
<comment type="subcellular location">
    <subcellularLocation>
        <location evidence="2">Membrane</location>
        <topology evidence="2">Single-pass membrane protein</topology>
    </subcellularLocation>
</comment>
<reference evidence="10 11" key="1">
    <citation type="submission" date="2019-01" db="EMBL/GenBank/DDBJ databases">
        <authorList>
            <person name="Alioto T."/>
            <person name="Alioto T."/>
        </authorList>
    </citation>
    <scope>NUCLEOTIDE SEQUENCE [LARGE SCALE GENOMIC DNA]</scope>
</reference>
<keyword evidence="6" id="KW-0472">Membrane</keyword>
<dbReference type="PANTHER" id="PTHR16675:SF251">
    <property type="entry name" value="HLA CLASS I HISTOCOMPATIBILITY ANTIGEN, C ALPHA CHAIN"/>
    <property type="match status" value="1"/>
</dbReference>
<keyword evidence="4" id="KW-0490">MHC I</keyword>
<dbReference type="SUPFAM" id="SSF48726">
    <property type="entry name" value="Immunoglobulin"/>
    <property type="match status" value="1"/>
</dbReference>
<dbReference type="GO" id="GO:0001916">
    <property type="term" value="P:positive regulation of T cell mediated cytotoxicity"/>
    <property type="evidence" value="ECO:0007669"/>
    <property type="project" value="TreeGrafter"/>
</dbReference>
<protein>
    <submittedName>
        <fullName evidence="10">Isoform cra_b</fullName>
    </submittedName>
</protein>
<dbReference type="Pfam" id="PF07654">
    <property type="entry name" value="C1-set"/>
    <property type="match status" value="1"/>
</dbReference>
<gene>
    <name evidence="10" type="ORF">LYPA_23C018947</name>
</gene>
<evidence type="ECO:0000256" key="3">
    <source>
        <dbReference type="ARBA" id="ARBA00006909"/>
    </source>
</evidence>
<dbReference type="GO" id="GO:0030670">
    <property type="term" value="C:phagocytic vesicle membrane"/>
    <property type="evidence" value="ECO:0007669"/>
    <property type="project" value="UniProtKB-ARBA"/>
</dbReference>
<dbReference type="GO" id="GO:0042612">
    <property type="term" value="C:MHC class I protein complex"/>
    <property type="evidence" value="ECO:0007669"/>
    <property type="project" value="UniProtKB-KW"/>
</dbReference>
<feature type="domain" description="Immunoglobulin C1-set" evidence="9">
    <location>
        <begin position="99"/>
        <end position="131"/>
    </location>
</feature>
<name>A0A485PQ33_LYNPA</name>
<evidence type="ECO:0000313" key="10">
    <source>
        <dbReference type="EMBL" id="VFV45756.1"/>
    </source>
</evidence>
<dbReference type="InterPro" id="IPR003006">
    <property type="entry name" value="Ig/MHC_CS"/>
</dbReference>
<comment type="function">
    <text evidence="1">Involved in the presentation of foreign antigens to the immune system.</text>
</comment>
<dbReference type="GO" id="GO:0006955">
    <property type="term" value="P:immune response"/>
    <property type="evidence" value="ECO:0007669"/>
    <property type="project" value="TreeGrafter"/>
</dbReference>